<dbReference type="CDD" id="cd07377">
    <property type="entry name" value="WHTH_GntR"/>
    <property type="match status" value="1"/>
</dbReference>
<dbReference type="SMART" id="SM00345">
    <property type="entry name" value="HTH_GNTR"/>
    <property type="match status" value="1"/>
</dbReference>
<evidence type="ECO:0000313" key="6">
    <source>
        <dbReference type="EMBL" id="MBB3810563.1"/>
    </source>
</evidence>
<protein>
    <submittedName>
        <fullName evidence="6">DNA-binding FadR family transcriptional regulator</fullName>
    </submittedName>
</protein>
<dbReference type="RefSeq" id="WP_183753624.1">
    <property type="nucleotide sequence ID" value="NZ_JACICC010000006.1"/>
</dbReference>
<keyword evidence="7" id="KW-1185">Reference proteome</keyword>
<keyword evidence="1" id="KW-0805">Transcription regulation</keyword>
<sequence length="281" mass="31991">MVERRHSRARVGGARVKRIKLSDQIADDLRRRIAHDKMMPGDRLPHERALTEEYGCAKSTMREALKALEVEGLLTMQSGPNGGPEVRTVSIDSVMQQLRQYLHFQKLDFKHVYELRRSLETTLAANVVGKLTPALFLRLEDNIRICEEANARGDRTVGRSAETEFHDILCEACDNVLLVFMCRFLNSLLRDLVSYRSHSLKENEAFGDHNVASHKALLEAYRAQDDGAVSRIMEEHMCCAEHFMLRLDASFHSDLLSRETPGPERLKRTSGIRMDFPGSPD</sequence>
<proteinExistence type="predicted"/>
<dbReference type="GO" id="GO:0003677">
    <property type="term" value="F:DNA binding"/>
    <property type="evidence" value="ECO:0007669"/>
    <property type="project" value="UniProtKB-KW"/>
</dbReference>
<keyword evidence="3" id="KW-0804">Transcription</keyword>
<dbReference type="PANTHER" id="PTHR43537:SF5">
    <property type="entry name" value="UXU OPERON TRANSCRIPTIONAL REGULATOR"/>
    <property type="match status" value="1"/>
</dbReference>
<comment type="caution">
    <text evidence="6">The sequence shown here is derived from an EMBL/GenBank/DDBJ whole genome shotgun (WGS) entry which is preliminary data.</text>
</comment>
<dbReference type="InterPro" id="IPR036388">
    <property type="entry name" value="WH-like_DNA-bd_sf"/>
</dbReference>
<organism evidence="6 7">
    <name type="scientific">Pseudochelatococcus contaminans</name>
    <dbReference type="NCBI Taxonomy" id="1538103"/>
    <lineage>
        <taxon>Bacteria</taxon>
        <taxon>Pseudomonadati</taxon>
        <taxon>Pseudomonadota</taxon>
        <taxon>Alphaproteobacteria</taxon>
        <taxon>Hyphomicrobiales</taxon>
        <taxon>Chelatococcaceae</taxon>
        <taxon>Pseudochelatococcus</taxon>
    </lineage>
</organism>
<dbReference type="InterPro" id="IPR000524">
    <property type="entry name" value="Tscrpt_reg_HTH_GntR"/>
</dbReference>
<dbReference type="SMART" id="SM00895">
    <property type="entry name" value="FCD"/>
    <property type="match status" value="1"/>
</dbReference>
<evidence type="ECO:0000256" key="4">
    <source>
        <dbReference type="SAM" id="MobiDB-lite"/>
    </source>
</evidence>
<evidence type="ECO:0000313" key="7">
    <source>
        <dbReference type="Proteomes" id="UP000537592"/>
    </source>
</evidence>
<feature type="region of interest" description="Disordered" evidence="4">
    <location>
        <begin position="258"/>
        <end position="281"/>
    </location>
</feature>
<evidence type="ECO:0000256" key="3">
    <source>
        <dbReference type="ARBA" id="ARBA00023163"/>
    </source>
</evidence>
<feature type="domain" description="HTH gntR-type" evidence="5">
    <location>
        <begin position="19"/>
        <end position="89"/>
    </location>
</feature>
<evidence type="ECO:0000259" key="5">
    <source>
        <dbReference type="PROSITE" id="PS50949"/>
    </source>
</evidence>
<keyword evidence="2 6" id="KW-0238">DNA-binding</keyword>
<dbReference type="EMBL" id="JACICC010000006">
    <property type="protein sequence ID" value="MBB3810563.1"/>
    <property type="molecule type" value="Genomic_DNA"/>
</dbReference>
<dbReference type="Pfam" id="PF00392">
    <property type="entry name" value="GntR"/>
    <property type="match status" value="1"/>
</dbReference>
<dbReference type="InterPro" id="IPR036390">
    <property type="entry name" value="WH_DNA-bd_sf"/>
</dbReference>
<dbReference type="Pfam" id="PF07729">
    <property type="entry name" value="FCD"/>
    <property type="match status" value="1"/>
</dbReference>
<gene>
    <name evidence="6" type="ORF">FHS81_002664</name>
</gene>
<dbReference type="PROSITE" id="PS50949">
    <property type="entry name" value="HTH_GNTR"/>
    <property type="match status" value="1"/>
</dbReference>
<dbReference type="PRINTS" id="PR00035">
    <property type="entry name" value="HTHGNTR"/>
</dbReference>
<reference evidence="6 7" key="1">
    <citation type="submission" date="2020-08" db="EMBL/GenBank/DDBJ databases">
        <title>Genomic Encyclopedia of Type Strains, Phase IV (KMG-IV): sequencing the most valuable type-strain genomes for metagenomic binning, comparative biology and taxonomic classification.</title>
        <authorList>
            <person name="Goeker M."/>
        </authorList>
    </citation>
    <scope>NUCLEOTIDE SEQUENCE [LARGE SCALE GENOMIC DNA]</scope>
    <source>
        <strain evidence="6 7">DSM 28760</strain>
    </source>
</reference>
<dbReference type="Proteomes" id="UP000537592">
    <property type="component" value="Unassembled WGS sequence"/>
</dbReference>
<dbReference type="GO" id="GO:0003700">
    <property type="term" value="F:DNA-binding transcription factor activity"/>
    <property type="evidence" value="ECO:0007669"/>
    <property type="project" value="InterPro"/>
</dbReference>
<dbReference type="PANTHER" id="PTHR43537">
    <property type="entry name" value="TRANSCRIPTIONAL REGULATOR, GNTR FAMILY"/>
    <property type="match status" value="1"/>
</dbReference>
<dbReference type="SUPFAM" id="SSF46785">
    <property type="entry name" value="Winged helix' DNA-binding domain"/>
    <property type="match status" value="1"/>
</dbReference>
<evidence type="ECO:0000256" key="2">
    <source>
        <dbReference type="ARBA" id="ARBA00023125"/>
    </source>
</evidence>
<dbReference type="InterPro" id="IPR008920">
    <property type="entry name" value="TF_FadR/GntR_C"/>
</dbReference>
<dbReference type="AlphaFoldDB" id="A0A7W5Z5H8"/>
<feature type="compositionally biased region" description="Basic and acidic residues" evidence="4">
    <location>
        <begin position="258"/>
        <end position="267"/>
    </location>
</feature>
<name>A0A7W5Z5H8_9HYPH</name>
<accession>A0A7W5Z5H8</accession>
<dbReference type="Gene3D" id="1.10.10.10">
    <property type="entry name" value="Winged helix-like DNA-binding domain superfamily/Winged helix DNA-binding domain"/>
    <property type="match status" value="1"/>
</dbReference>
<evidence type="ECO:0000256" key="1">
    <source>
        <dbReference type="ARBA" id="ARBA00023015"/>
    </source>
</evidence>
<dbReference type="Gene3D" id="1.20.120.530">
    <property type="entry name" value="GntR ligand-binding domain-like"/>
    <property type="match status" value="1"/>
</dbReference>
<dbReference type="InterPro" id="IPR011711">
    <property type="entry name" value="GntR_C"/>
</dbReference>
<dbReference type="SUPFAM" id="SSF48008">
    <property type="entry name" value="GntR ligand-binding domain-like"/>
    <property type="match status" value="1"/>
</dbReference>